<dbReference type="InterPro" id="IPR022941">
    <property type="entry name" value="SRP54"/>
</dbReference>
<dbReference type="InterPro" id="IPR000897">
    <property type="entry name" value="SRP54_GTPase_dom"/>
</dbReference>
<dbReference type="AlphaFoldDB" id="A0AA38HJG5"/>
<sequence>MLQISQSVTPDNIIFVMDASIGQAAESQARAFKEQVPVAGVIITKLDGHAKGGGALSAVAATESPILFIGTGERVTDLEDFVPRSFIRFSP</sequence>
<accession>A0AA38HJG5</accession>
<evidence type="ECO:0000256" key="1">
    <source>
        <dbReference type="ARBA" id="ARBA00022741"/>
    </source>
</evidence>
<dbReference type="Proteomes" id="UP001168821">
    <property type="component" value="Unassembled WGS sequence"/>
</dbReference>
<dbReference type="SUPFAM" id="SSF52540">
    <property type="entry name" value="P-loop containing nucleoside triphosphate hydrolases"/>
    <property type="match status" value="1"/>
</dbReference>
<dbReference type="GO" id="GO:0006616">
    <property type="term" value="P:SRP-dependent cotranslational protein targeting to membrane, translocation"/>
    <property type="evidence" value="ECO:0007669"/>
    <property type="project" value="TreeGrafter"/>
</dbReference>
<dbReference type="PROSITE" id="PS00300">
    <property type="entry name" value="SRP54"/>
    <property type="match status" value="1"/>
</dbReference>
<comment type="caution">
    <text evidence="4">The sequence shown here is derived from an EMBL/GenBank/DDBJ whole genome shotgun (WGS) entry which is preliminary data.</text>
</comment>
<dbReference type="Gene3D" id="3.40.50.300">
    <property type="entry name" value="P-loop containing nucleotide triphosphate hydrolases"/>
    <property type="match status" value="1"/>
</dbReference>
<evidence type="ECO:0000313" key="5">
    <source>
        <dbReference type="Proteomes" id="UP001168821"/>
    </source>
</evidence>
<gene>
    <name evidence="4" type="ORF">Zmor_004165</name>
</gene>
<dbReference type="Pfam" id="PF00448">
    <property type="entry name" value="SRP54"/>
    <property type="match status" value="1"/>
</dbReference>
<dbReference type="SMART" id="SM00962">
    <property type="entry name" value="SRP54"/>
    <property type="match status" value="1"/>
</dbReference>
<keyword evidence="5" id="KW-1185">Reference proteome</keyword>
<dbReference type="PANTHER" id="PTHR11564:SF5">
    <property type="entry name" value="SIGNAL RECOGNITION PARTICLE SUBUNIT SRP54"/>
    <property type="match status" value="1"/>
</dbReference>
<keyword evidence="2" id="KW-0342">GTP-binding</keyword>
<organism evidence="4 5">
    <name type="scientific">Zophobas morio</name>
    <dbReference type="NCBI Taxonomy" id="2755281"/>
    <lineage>
        <taxon>Eukaryota</taxon>
        <taxon>Metazoa</taxon>
        <taxon>Ecdysozoa</taxon>
        <taxon>Arthropoda</taxon>
        <taxon>Hexapoda</taxon>
        <taxon>Insecta</taxon>
        <taxon>Pterygota</taxon>
        <taxon>Neoptera</taxon>
        <taxon>Endopterygota</taxon>
        <taxon>Coleoptera</taxon>
        <taxon>Polyphaga</taxon>
        <taxon>Cucujiformia</taxon>
        <taxon>Tenebrionidae</taxon>
        <taxon>Zophobas</taxon>
    </lineage>
</organism>
<dbReference type="PANTHER" id="PTHR11564">
    <property type="entry name" value="SIGNAL RECOGNITION PARTICLE 54K PROTEIN SRP54"/>
    <property type="match status" value="1"/>
</dbReference>
<keyword evidence="1" id="KW-0547">Nucleotide-binding</keyword>
<dbReference type="GO" id="GO:0030942">
    <property type="term" value="F:endoplasmic reticulum signal peptide binding"/>
    <property type="evidence" value="ECO:0007669"/>
    <property type="project" value="TreeGrafter"/>
</dbReference>
<dbReference type="GO" id="GO:0008312">
    <property type="term" value="F:7S RNA binding"/>
    <property type="evidence" value="ECO:0007669"/>
    <property type="project" value="TreeGrafter"/>
</dbReference>
<dbReference type="GO" id="GO:0005786">
    <property type="term" value="C:signal recognition particle, endoplasmic reticulum targeting"/>
    <property type="evidence" value="ECO:0007669"/>
    <property type="project" value="TreeGrafter"/>
</dbReference>
<dbReference type="EMBL" id="JALNTZ010001293">
    <property type="protein sequence ID" value="KAJ3626893.1"/>
    <property type="molecule type" value="Genomic_DNA"/>
</dbReference>
<dbReference type="GO" id="GO:0005829">
    <property type="term" value="C:cytosol"/>
    <property type="evidence" value="ECO:0007669"/>
    <property type="project" value="TreeGrafter"/>
</dbReference>
<name>A0AA38HJG5_9CUCU</name>
<proteinExistence type="predicted"/>
<dbReference type="GO" id="GO:0003924">
    <property type="term" value="F:GTPase activity"/>
    <property type="evidence" value="ECO:0007669"/>
    <property type="project" value="InterPro"/>
</dbReference>
<feature type="domain" description="SRP54-type proteins GTP-binding" evidence="3">
    <location>
        <begin position="65"/>
        <end position="78"/>
    </location>
</feature>
<dbReference type="InterPro" id="IPR027417">
    <property type="entry name" value="P-loop_NTPase"/>
</dbReference>
<evidence type="ECO:0000256" key="2">
    <source>
        <dbReference type="ARBA" id="ARBA00023134"/>
    </source>
</evidence>
<dbReference type="GO" id="GO:0005525">
    <property type="term" value="F:GTP binding"/>
    <property type="evidence" value="ECO:0007669"/>
    <property type="project" value="UniProtKB-KW"/>
</dbReference>
<evidence type="ECO:0000259" key="3">
    <source>
        <dbReference type="PROSITE" id="PS00300"/>
    </source>
</evidence>
<evidence type="ECO:0000313" key="4">
    <source>
        <dbReference type="EMBL" id="KAJ3626893.1"/>
    </source>
</evidence>
<protein>
    <recommendedName>
        <fullName evidence="3">SRP54-type proteins GTP-binding domain-containing protein</fullName>
    </recommendedName>
</protein>
<reference evidence="4" key="1">
    <citation type="journal article" date="2023" name="G3 (Bethesda)">
        <title>Whole genome assemblies of Zophobas morio and Tenebrio molitor.</title>
        <authorList>
            <person name="Kaur S."/>
            <person name="Stinson S.A."/>
            <person name="diCenzo G.C."/>
        </authorList>
    </citation>
    <scope>NUCLEOTIDE SEQUENCE</scope>
    <source>
        <strain evidence="4">QUZm001</strain>
    </source>
</reference>